<feature type="domain" description="Multidrug resistance protein MdtA-like alpha-helical hairpin" evidence="8">
    <location>
        <begin position="143"/>
        <end position="210"/>
    </location>
</feature>
<evidence type="ECO:0000259" key="9">
    <source>
        <dbReference type="Pfam" id="PF25917"/>
    </source>
</evidence>
<proteinExistence type="inferred from homology"/>
<dbReference type="PANTHER" id="PTHR30469">
    <property type="entry name" value="MULTIDRUG RESISTANCE PROTEIN MDTA"/>
    <property type="match status" value="1"/>
</dbReference>
<evidence type="ECO:0000256" key="6">
    <source>
        <dbReference type="SAM" id="MobiDB-lite"/>
    </source>
</evidence>
<evidence type="ECO:0000313" key="11">
    <source>
        <dbReference type="EMBL" id="MBB6143220.1"/>
    </source>
</evidence>
<dbReference type="Proteomes" id="UP000538666">
    <property type="component" value="Unassembled WGS sequence"/>
</dbReference>
<keyword evidence="5 7" id="KW-0472">Membrane</keyword>
<dbReference type="Gene3D" id="2.40.30.170">
    <property type="match status" value="1"/>
</dbReference>
<evidence type="ECO:0000256" key="1">
    <source>
        <dbReference type="ARBA" id="ARBA00004236"/>
    </source>
</evidence>
<dbReference type="Gene3D" id="2.40.50.100">
    <property type="match status" value="1"/>
</dbReference>
<dbReference type="InterPro" id="IPR058624">
    <property type="entry name" value="MdtA-like_HH"/>
</dbReference>
<keyword evidence="12" id="KW-1185">Reference proteome</keyword>
<dbReference type="Gene3D" id="1.10.287.470">
    <property type="entry name" value="Helix hairpin bin"/>
    <property type="match status" value="1"/>
</dbReference>
<evidence type="ECO:0000256" key="4">
    <source>
        <dbReference type="ARBA" id="ARBA00022519"/>
    </source>
</evidence>
<feature type="region of interest" description="Disordered" evidence="6">
    <location>
        <begin position="1"/>
        <end position="29"/>
    </location>
</feature>
<feature type="compositionally biased region" description="Low complexity" evidence="6">
    <location>
        <begin position="384"/>
        <end position="400"/>
    </location>
</feature>
<dbReference type="GO" id="GO:1990281">
    <property type="term" value="C:efflux pump complex"/>
    <property type="evidence" value="ECO:0007669"/>
    <property type="project" value="TreeGrafter"/>
</dbReference>
<evidence type="ECO:0000313" key="12">
    <source>
        <dbReference type="Proteomes" id="UP000538666"/>
    </source>
</evidence>
<protein>
    <submittedName>
        <fullName evidence="11">Multidrug efflux system membrane fusion protein</fullName>
    </submittedName>
</protein>
<dbReference type="GO" id="GO:0015562">
    <property type="term" value="F:efflux transmembrane transporter activity"/>
    <property type="evidence" value="ECO:0007669"/>
    <property type="project" value="TreeGrafter"/>
</dbReference>
<evidence type="ECO:0000256" key="5">
    <source>
        <dbReference type="ARBA" id="ARBA00023136"/>
    </source>
</evidence>
<accession>A0A841JPZ8</accession>
<evidence type="ECO:0000259" key="8">
    <source>
        <dbReference type="Pfam" id="PF25876"/>
    </source>
</evidence>
<keyword evidence="3" id="KW-1003">Cell membrane</keyword>
<feature type="compositionally biased region" description="Low complexity" evidence="6">
    <location>
        <begin position="451"/>
        <end position="464"/>
    </location>
</feature>
<dbReference type="RefSeq" id="WP_050062129.1">
    <property type="nucleotide sequence ID" value="NZ_JACHEK010000002.1"/>
</dbReference>
<dbReference type="InterPro" id="IPR006143">
    <property type="entry name" value="RND_pump_MFP"/>
</dbReference>
<evidence type="ECO:0000259" key="10">
    <source>
        <dbReference type="Pfam" id="PF25944"/>
    </source>
</evidence>
<comment type="caution">
    <text evidence="11">The sequence shown here is derived from an EMBL/GenBank/DDBJ whole genome shotgun (WGS) entry which is preliminary data.</text>
</comment>
<dbReference type="InterPro" id="IPR058626">
    <property type="entry name" value="MdtA-like_b-barrel"/>
</dbReference>
<dbReference type="EMBL" id="JACHEK010000002">
    <property type="protein sequence ID" value="MBB6143220.1"/>
    <property type="molecule type" value="Genomic_DNA"/>
</dbReference>
<feature type="region of interest" description="Disordered" evidence="6">
    <location>
        <begin position="440"/>
        <end position="464"/>
    </location>
</feature>
<evidence type="ECO:0000256" key="2">
    <source>
        <dbReference type="ARBA" id="ARBA00009477"/>
    </source>
</evidence>
<dbReference type="SUPFAM" id="SSF111369">
    <property type="entry name" value="HlyD-like secretion proteins"/>
    <property type="match status" value="1"/>
</dbReference>
<gene>
    <name evidence="11" type="ORF">HNQ77_001164</name>
</gene>
<feature type="transmembrane region" description="Helical" evidence="7">
    <location>
        <begin position="35"/>
        <end position="52"/>
    </location>
</feature>
<dbReference type="OrthoDB" id="9783047at2"/>
<keyword evidence="7" id="KW-0812">Transmembrane</keyword>
<dbReference type="PANTHER" id="PTHR30469:SF12">
    <property type="entry name" value="MULTIDRUG RESISTANCE PROTEIN MDTA"/>
    <property type="match status" value="1"/>
</dbReference>
<evidence type="ECO:0000256" key="3">
    <source>
        <dbReference type="ARBA" id="ARBA00022475"/>
    </source>
</evidence>
<reference evidence="11 12" key="1">
    <citation type="submission" date="2020-08" db="EMBL/GenBank/DDBJ databases">
        <title>Genomic Encyclopedia of Type Strains, Phase IV (KMG-IV): sequencing the most valuable type-strain genomes for metagenomic binning, comparative biology and taxonomic classification.</title>
        <authorList>
            <person name="Goeker M."/>
        </authorList>
    </citation>
    <scope>NUCLEOTIDE SEQUENCE [LARGE SCALE GENOMIC DNA]</scope>
    <source>
        <strain evidence="11 12">DSM 103733</strain>
    </source>
</reference>
<comment type="subcellular location">
    <subcellularLocation>
        <location evidence="1">Cell membrane</location>
    </subcellularLocation>
</comment>
<organism evidence="11 12">
    <name type="scientific">Silvibacterium bohemicum</name>
    <dbReference type="NCBI Taxonomy" id="1577686"/>
    <lineage>
        <taxon>Bacteria</taxon>
        <taxon>Pseudomonadati</taxon>
        <taxon>Acidobacteriota</taxon>
        <taxon>Terriglobia</taxon>
        <taxon>Terriglobales</taxon>
        <taxon>Acidobacteriaceae</taxon>
        <taxon>Silvibacterium</taxon>
    </lineage>
</organism>
<comment type="similarity">
    <text evidence="2">Belongs to the membrane fusion protein (MFP) (TC 8.A.1) family.</text>
</comment>
<dbReference type="Pfam" id="PF25944">
    <property type="entry name" value="Beta-barrel_RND"/>
    <property type="match status" value="1"/>
</dbReference>
<sequence>MEQKPPEPPIPPDHQLPRTTSDPSPKPPVKKRRQWLWIILLLVFAGILFLILRHHDDTTKSAAAGGGRHGFGGPVTLTVATAQKGDIGVYLEAIGTVTPVYTASIYNQVTGVITEVHYREGQTVQKGAPLVDIDPRQFQANVETAEGALARDTQLLAQAKMDLERYQAAWAKNAIAKQQLDDQEKLVAQDEGLVKSDQGTLDFDKVQLAYCHIVAPFTGRVGLRLVDPGNLVQSSGSQVLAVVTQIQPITVVFTLAEDHLSQVLAQMRTGAHLAVEAYDRDQTAKLATGVLTALDNQIDTTTGTVKLRAQFDNRTNILFPNEFVNTRLLVTTEHNMTLIPDSAIQHNGTEAFVYVIAPAPPGGKGHTQPAAGSDNAPESAPADNSAKGGSANASAPKGPSYIAKKQDVKTGTSDHGITAVEGINPGDRIATSSFEKLQPGSKVIISTKTVPSSDSENPSESSAP</sequence>
<evidence type="ECO:0000256" key="7">
    <source>
        <dbReference type="SAM" id="Phobius"/>
    </source>
</evidence>
<dbReference type="Pfam" id="PF25876">
    <property type="entry name" value="HH_MFP_RND"/>
    <property type="match status" value="1"/>
</dbReference>
<dbReference type="NCBIfam" id="TIGR01730">
    <property type="entry name" value="RND_mfp"/>
    <property type="match status" value="1"/>
</dbReference>
<name>A0A841JPZ8_9BACT</name>
<dbReference type="AlphaFoldDB" id="A0A841JPZ8"/>
<keyword evidence="4" id="KW-0997">Cell inner membrane</keyword>
<dbReference type="Gene3D" id="2.40.420.20">
    <property type="match status" value="1"/>
</dbReference>
<feature type="domain" description="Multidrug resistance protein MdtA-like beta-barrel" evidence="10">
    <location>
        <begin position="248"/>
        <end position="331"/>
    </location>
</feature>
<keyword evidence="7" id="KW-1133">Transmembrane helix</keyword>
<dbReference type="Pfam" id="PF25917">
    <property type="entry name" value="BSH_RND"/>
    <property type="match status" value="1"/>
</dbReference>
<feature type="region of interest" description="Disordered" evidence="6">
    <location>
        <begin position="359"/>
        <end position="426"/>
    </location>
</feature>
<feature type="domain" description="Multidrug resistance protein MdtA-like barrel-sandwich hybrid" evidence="9">
    <location>
        <begin position="102"/>
        <end position="243"/>
    </location>
</feature>
<feature type="compositionally biased region" description="Pro residues" evidence="6">
    <location>
        <begin position="1"/>
        <end position="14"/>
    </location>
</feature>
<dbReference type="InterPro" id="IPR058625">
    <property type="entry name" value="MdtA-like_BSH"/>
</dbReference>